<dbReference type="EC" id="1.-.-.-" evidence="2"/>
<keyword evidence="3" id="KW-1185">Reference proteome</keyword>
<dbReference type="Gene3D" id="3.40.50.360">
    <property type="match status" value="1"/>
</dbReference>
<dbReference type="Pfam" id="PF03358">
    <property type="entry name" value="FMN_red"/>
    <property type="match status" value="1"/>
</dbReference>
<dbReference type="PANTHER" id="PTHR30543:SF21">
    <property type="entry name" value="NAD(P)H-DEPENDENT FMN REDUCTASE LOT6"/>
    <property type="match status" value="1"/>
</dbReference>
<dbReference type="InterPro" id="IPR005025">
    <property type="entry name" value="FMN_Rdtase-like_dom"/>
</dbReference>
<organism evidence="2 3">
    <name type="scientific">Actinomycetospora chibensis</name>
    <dbReference type="NCBI Taxonomy" id="663606"/>
    <lineage>
        <taxon>Bacteria</taxon>
        <taxon>Bacillati</taxon>
        <taxon>Actinomycetota</taxon>
        <taxon>Actinomycetes</taxon>
        <taxon>Pseudonocardiales</taxon>
        <taxon>Pseudonocardiaceae</taxon>
        <taxon>Actinomycetospora</taxon>
    </lineage>
</organism>
<keyword evidence="2" id="KW-0560">Oxidoreductase</keyword>
<protein>
    <submittedName>
        <fullName evidence="2">NADPH-dependent FMN reductase</fullName>
        <ecNumber evidence="2">1.-.-.-</ecNumber>
    </submittedName>
</protein>
<dbReference type="InterPro" id="IPR050712">
    <property type="entry name" value="NAD(P)H-dep_reductase"/>
</dbReference>
<accession>A0ABV9R9R7</accession>
<feature type="domain" description="NADPH-dependent FMN reductase-like" evidence="1">
    <location>
        <begin position="6"/>
        <end position="133"/>
    </location>
</feature>
<proteinExistence type="predicted"/>
<dbReference type="EMBL" id="JBHSIM010000001">
    <property type="protein sequence ID" value="MFC4830906.1"/>
    <property type="molecule type" value="Genomic_DNA"/>
</dbReference>
<dbReference type="GO" id="GO:0016491">
    <property type="term" value="F:oxidoreductase activity"/>
    <property type="evidence" value="ECO:0007669"/>
    <property type="project" value="UniProtKB-KW"/>
</dbReference>
<comment type="caution">
    <text evidence="2">The sequence shown here is derived from an EMBL/GenBank/DDBJ whole genome shotgun (WGS) entry which is preliminary data.</text>
</comment>
<reference evidence="3" key="1">
    <citation type="journal article" date="2019" name="Int. J. Syst. Evol. Microbiol.">
        <title>The Global Catalogue of Microorganisms (GCM) 10K type strain sequencing project: providing services to taxonomists for standard genome sequencing and annotation.</title>
        <authorList>
            <consortium name="The Broad Institute Genomics Platform"/>
            <consortium name="The Broad Institute Genome Sequencing Center for Infectious Disease"/>
            <person name="Wu L."/>
            <person name="Ma J."/>
        </authorList>
    </citation>
    <scope>NUCLEOTIDE SEQUENCE [LARGE SCALE GENOMIC DNA]</scope>
    <source>
        <strain evidence="3">CCUG 50347</strain>
    </source>
</reference>
<dbReference type="Proteomes" id="UP001595909">
    <property type="component" value="Unassembled WGS sequence"/>
</dbReference>
<dbReference type="PANTHER" id="PTHR30543">
    <property type="entry name" value="CHROMATE REDUCTASE"/>
    <property type="match status" value="1"/>
</dbReference>
<dbReference type="InterPro" id="IPR029039">
    <property type="entry name" value="Flavoprotein-like_sf"/>
</dbReference>
<evidence type="ECO:0000259" key="1">
    <source>
        <dbReference type="Pfam" id="PF03358"/>
    </source>
</evidence>
<evidence type="ECO:0000313" key="2">
    <source>
        <dbReference type="EMBL" id="MFC4830906.1"/>
    </source>
</evidence>
<dbReference type="SUPFAM" id="SSF52218">
    <property type="entry name" value="Flavoproteins"/>
    <property type="match status" value="1"/>
</dbReference>
<evidence type="ECO:0000313" key="3">
    <source>
        <dbReference type="Proteomes" id="UP001595909"/>
    </source>
</evidence>
<dbReference type="RefSeq" id="WP_274188970.1">
    <property type="nucleotide sequence ID" value="NZ_BAABHN010000001.1"/>
</dbReference>
<sequence>MTENIRLAVVVGSVREGRFGPVVAAWFADRARRRPELSVDVVDLADTGLDEAFAERVGLADALVVVTPEYNHSFPGPLKTAIDATSGQLRDKPVGFVAYGGMSGGLRAVEQLRPVLAELHAVGLRDTVSFHGAAGAFDAGGRPREESEKEAAAAVLLDALVWWARTLRRARDEHAVGSPT</sequence>
<name>A0ABV9R9R7_9PSEU</name>
<gene>
    <name evidence="2" type="ORF">ACFPEL_00670</name>
</gene>